<dbReference type="RefSeq" id="XP_010472539.1">
    <property type="nucleotide sequence ID" value="XM_010474237.1"/>
</dbReference>
<name>A0ABM0WKV9_CAMSA</name>
<dbReference type="Pfam" id="PF13855">
    <property type="entry name" value="LRR_8"/>
    <property type="match status" value="1"/>
</dbReference>
<keyword evidence="4" id="KW-0433">Leucine-rich repeat</keyword>
<dbReference type="GeneID" id="104752175"/>
<keyword evidence="7" id="KW-0677">Repeat</keyword>
<feature type="transmembrane region" description="Helical" evidence="12">
    <location>
        <begin position="762"/>
        <end position="785"/>
    </location>
</feature>
<dbReference type="Gene3D" id="3.80.10.10">
    <property type="entry name" value="Ribonuclease Inhibitor"/>
    <property type="match status" value="3"/>
</dbReference>
<sequence>MDLKKFMVSRLNESDNKFLSTWSNNTKSDDCCRWEGIECNPTSGRIVGLSVNEYMDGPFPVNGLDNLIDLELLNLSGNIFIGTIPELKSLTNLKLLSLAGNSFSGPIHAVCKMKNLREIDLRGNHFAGEIPLCLGSLNKLQVLDLSSNQFSGNLPSSFSSLESLEYLSLLDNNFTGSFALYPLANLTKLKVLKLSSTSEMVQVKTEDTWQPKFQLTVLVLRVCSLEKVPSFLMYQKNLRLVDLSSNRLTGDIPTWLLANNPKLEVLQLQNNLFTIFQMPTRMHNLQVLDFSANDISGLLPDNISSALPNLVHMNGSKNEFQGHIPSSMGKIKNISFLDLSYNNFSGELPRSFLIGCFSLNILKLSHNKFSGPFLPRGSNFLKLSTLDMSNNFFTGAIPSWISKILDLKFLLVANNFLEGALPPSLLAMPSLRFLDLSGNLLSGALPSQIAVEDLFLHDNNFTGPIPDTLLEGVQILDLRNNKLSGSIKQFLNTESISILLLRGNNLTGSIPRQLCDLRGIKLLDLSDNKLNGFIPSCLYNLSFGLDQHDMSIKLIPPISRTQSFQSEYYKSALLVEDFTIYYVTFQETEIKFAMKQRYDSYTGESWFSDSYSGASNPKNGILDYLYGLDLSSNELSGVIPTELGDLSKLRVLNLSHNLLSSFIPSRFSKLKDIESLDLSYNMLRGSIPQQLTSLTSLAVFNVSYNNLSGIVPQGKQFNTFNEKSYIGNPLLCGPPTDRSCETTKEAGNGGEERDGEAAIDRLVFYFSTASTYVVALICILVLMCFDCPWRRAWLCIVDSSIASAKKYVSLK</sequence>
<evidence type="ECO:0000256" key="11">
    <source>
        <dbReference type="ARBA" id="ARBA00023180"/>
    </source>
</evidence>
<keyword evidence="5 12" id="KW-0812">Transmembrane</keyword>
<dbReference type="PROSITE" id="PS51450">
    <property type="entry name" value="LRR"/>
    <property type="match status" value="2"/>
</dbReference>
<evidence type="ECO:0000256" key="7">
    <source>
        <dbReference type="ARBA" id="ARBA00022737"/>
    </source>
</evidence>
<evidence type="ECO:0000256" key="4">
    <source>
        <dbReference type="ARBA" id="ARBA00022614"/>
    </source>
</evidence>
<evidence type="ECO:0000256" key="2">
    <source>
        <dbReference type="ARBA" id="ARBA00009592"/>
    </source>
</evidence>
<dbReference type="SUPFAM" id="SSF52058">
    <property type="entry name" value="L domain-like"/>
    <property type="match status" value="3"/>
</dbReference>
<keyword evidence="6" id="KW-0732">Signal</keyword>
<evidence type="ECO:0000256" key="1">
    <source>
        <dbReference type="ARBA" id="ARBA00004251"/>
    </source>
</evidence>
<dbReference type="InterPro" id="IPR051502">
    <property type="entry name" value="RLP_Defense_Trigger"/>
</dbReference>
<evidence type="ECO:0000313" key="15">
    <source>
        <dbReference type="RefSeq" id="XP_010472539.1"/>
    </source>
</evidence>
<evidence type="ECO:0000256" key="3">
    <source>
        <dbReference type="ARBA" id="ARBA00022475"/>
    </source>
</evidence>
<dbReference type="SMART" id="SM00369">
    <property type="entry name" value="LRR_TYP"/>
    <property type="match status" value="6"/>
</dbReference>
<evidence type="ECO:0000256" key="12">
    <source>
        <dbReference type="SAM" id="Phobius"/>
    </source>
</evidence>
<keyword evidence="9 12" id="KW-0472">Membrane</keyword>
<keyword evidence="14" id="KW-1185">Reference proteome</keyword>
<feature type="domain" description="Leucine-rich repeat-containing N-terminal plant-type" evidence="13">
    <location>
        <begin position="11"/>
        <end position="40"/>
    </location>
</feature>
<reference evidence="14" key="1">
    <citation type="journal article" date="2014" name="Nat. Commun.">
        <title>The emerging biofuel crop Camelina sativa retains a highly undifferentiated hexaploid genome structure.</title>
        <authorList>
            <person name="Kagale S."/>
            <person name="Koh C."/>
            <person name="Nixon J."/>
            <person name="Bollina V."/>
            <person name="Clarke W.E."/>
            <person name="Tuteja R."/>
            <person name="Spillane C."/>
            <person name="Robinson S.J."/>
            <person name="Links M.G."/>
            <person name="Clarke C."/>
            <person name="Higgins E.E."/>
            <person name="Huebert T."/>
            <person name="Sharpe A.G."/>
            <person name="Parkin I.A."/>
        </authorList>
    </citation>
    <scope>NUCLEOTIDE SEQUENCE [LARGE SCALE GENOMIC DNA]</scope>
    <source>
        <strain evidence="14">cv. DH55</strain>
    </source>
</reference>
<gene>
    <name evidence="15" type="primary">LOC104752175</name>
</gene>
<dbReference type="SMART" id="SM00365">
    <property type="entry name" value="LRR_SD22"/>
    <property type="match status" value="6"/>
</dbReference>
<dbReference type="InterPro" id="IPR003591">
    <property type="entry name" value="Leu-rich_rpt_typical-subtyp"/>
</dbReference>
<reference evidence="15" key="2">
    <citation type="submission" date="2025-08" db="UniProtKB">
        <authorList>
            <consortium name="RefSeq"/>
        </authorList>
    </citation>
    <scope>IDENTIFICATION</scope>
    <source>
        <tissue evidence="15">Leaf</tissue>
    </source>
</reference>
<keyword evidence="3" id="KW-1003">Cell membrane</keyword>
<dbReference type="PRINTS" id="PR00019">
    <property type="entry name" value="LEURICHRPT"/>
</dbReference>
<organism evidence="14 15">
    <name type="scientific">Camelina sativa</name>
    <name type="common">False flax</name>
    <name type="synonym">Myagrum sativum</name>
    <dbReference type="NCBI Taxonomy" id="90675"/>
    <lineage>
        <taxon>Eukaryota</taxon>
        <taxon>Viridiplantae</taxon>
        <taxon>Streptophyta</taxon>
        <taxon>Embryophyta</taxon>
        <taxon>Tracheophyta</taxon>
        <taxon>Spermatophyta</taxon>
        <taxon>Magnoliopsida</taxon>
        <taxon>eudicotyledons</taxon>
        <taxon>Gunneridae</taxon>
        <taxon>Pentapetalae</taxon>
        <taxon>rosids</taxon>
        <taxon>malvids</taxon>
        <taxon>Brassicales</taxon>
        <taxon>Brassicaceae</taxon>
        <taxon>Camelineae</taxon>
        <taxon>Camelina</taxon>
    </lineage>
</organism>
<evidence type="ECO:0000256" key="6">
    <source>
        <dbReference type="ARBA" id="ARBA00022729"/>
    </source>
</evidence>
<accession>A0ABM0WKV9</accession>
<dbReference type="PANTHER" id="PTHR48062:SF52">
    <property type="entry name" value="RECEPTOR-LIKE PROTEIN 8-RELATED"/>
    <property type="match status" value="1"/>
</dbReference>
<dbReference type="InterPro" id="IPR032675">
    <property type="entry name" value="LRR_dom_sf"/>
</dbReference>
<keyword evidence="8 12" id="KW-1133">Transmembrane helix</keyword>
<evidence type="ECO:0000256" key="8">
    <source>
        <dbReference type="ARBA" id="ARBA00022989"/>
    </source>
</evidence>
<evidence type="ECO:0000256" key="9">
    <source>
        <dbReference type="ARBA" id="ARBA00023136"/>
    </source>
</evidence>
<protein>
    <submittedName>
        <fullName evidence="15">Probable LRR receptor-like serine/threonine-protein kinase At4g36180</fullName>
    </submittedName>
</protein>
<proteinExistence type="inferred from homology"/>
<evidence type="ECO:0000256" key="5">
    <source>
        <dbReference type="ARBA" id="ARBA00022692"/>
    </source>
</evidence>
<dbReference type="Pfam" id="PF00560">
    <property type="entry name" value="LRR_1"/>
    <property type="match status" value="8"/>
</dbReference>
<evidence type="ECO:0000256" key="10">
    <source>
        <dbReference type="ARBA" id="ARBA00023170"/>
    </source>
</evidence>
<comment type="similarity">
    <text evidence="2">Belongs to the RLP family.</text>
</comment>
<dbReference type="InterPro" id="IPR013210">
    <property type="entry name" value="LRR_N_plant-typ"/>
</dbReference>
<keyword evidence="11" id="KW-0325">Glycoprotein</keyword>
<dbReference type="PANTHER" id="PTHR48062">
    <property type="entry name" value="RECEPTOR-LIKE PROTEIN 14"/>
    <property type="match status" value="1"/>
</dbReference>
<dbReference type="Proteomes" id="UP000694864">
    <property type="component" value="Chromosome 16"/>
</dbReference>
<comment type="subcellular location">
    <subcellularLocation>
        <location evidence="1">Cell membrane</location>
        <topology evidence="1">Single-pass type I membrane protein</topology>
    </subcellularLocation>
</comment>
<evidence type="ECO:0000313" key="14">
    <source>
        <dbReference type="Proteomes" id="UP000694864"/>
    </source>
</evidence>
<dbReference type="Pfam" id="PF08263">
    <property type="entry name" value="LRRNT_2"/>
    <property type="match status" value="1"/>
</dbReference>
<keyword evidence="10" id="KW-0675">Receptor</keyword>
<evidence type="ECO:0000259" key="13">
    <source>
        <dbReference type="Pfam" id="PF08263"/>
    </source>
</evidence>
<dbReference type="InterPro" id="IPR001611">
    <property type="entry name" value="Leu-rich_rpt"/>
</dbReference>